<organism evidence="1 2">
    <name type="scientific">Bremia lactucae</name>
    <name type="common">Lettuce downy mildew</name>
    <dbReference type="NCBI Taxonomy" id="4779"/>
    <lineage>
        <taxon>Eukaryota</taxon>
        <taxon>Sar</taxon>
        <taxon>Stramenopiles</taxon>
        <taxon>Oomycota</taxon>
        <taxon>Peronosporomycetes</taxon>
        <taxon>Peronosporales</taxon>
        <taxon>Peronosporaceae</taxon>
        <taxon>Bremia</taxon>
    </lineage>
</organism>
<protein>
    <submittedName>
        <fullName evidence="1">Uncharacterized protein</fullName>
    </submittedName>
</protein>
<name>A0A976IK33_BRELC</name>
<dbReference type="EMBL" id="SHOA02000036">
    <property type="protein sequence ID" value="TDH73228.1"/>
    <property type="molecule type" value="Genomic_DNA"/>
</dbReference>
<sequence>MGPKSIPQFFARLPVQFATPATEKQYHADMDQVSQYVCAKFGGLDEASRQLLGVHDSNTRHSYEDIQEFLVRKQGVEQRRRQHHQQHQKRIAPMMTESVLICGLDEYLNELDPTLFVELAPVTPIAS</sequence>
<keyword evidence="2" id="KW-1185">Reference proteome</keyword>
<dbReference type="Proteomes" id="UP000294530">
    <property type="component" value="Unassembled WGS sequence"/>
</dbReference>
<dbReference type="OrthoDB" id="107216at2759"/>
<evidence type="ECO:0000313" key="2">
    <source>
        <dbReference type="Proteomes" id="UP000294530"/>
    </source>
</evidence>
<accession>A0A976IK33</accession>
<dbReference type="AlphaFoldDB" id="A0A976IK33"/>
<reference evidence="1 2" key="1">
    <citation type="journal article" date="2021" name="Genome Biol.">
        <title>AFLAP: assembly-free linkage analysis pipeline using k-mers from genome sequencing data.</title>
        <authorList>
            <person name="Fletcher K."/>
            <person name="Zhang L."/>
            <person name="Gil J."/>
            <person name="Han R."/>
            <person name="Cavanaugh K."/>
            <person name="Michelmore R."/>
        </authorList>
    </citation>
    <scope>NUCLEOTIDE SEQUENCE [LARGE SCALE GENOMIC DNA]</scope>
    <source>
        <strain evidence="1 2">SF5</strain>
    </source>
</reference>
<comment type="caution">
    <text evidence="1">The sequence shown here is derived from an EMBL/GenBank/DDBJ whole genome shotgun (WGS) entry which is preliminary data.</text>
</comment>
<gene>
    <name evidence="1" type="ORF">CCR75_009349</name>
</gene>
<dbReference type="GeneID" id="94353061"/>
<proteinExistence type="predicted"/>
<evidence type="ECO:0000313" key="1">
    <source>
        <dbReference type="EMBL" id="TDH73228.1"/>
    </source>
</evidence>
<dbReference type="RefSeq" id="XP_067822727.1">
    <property type="nucleotide sequence ID" value="XM_067967390.1"/>
</dbReference>
<dbReference type="KEGG" id="blac:94353061"/>